<name>A0A8S5PHJ7_9CAUD</name>
<accession>A0A8S5PHJ7</accession>
<proteinExistence type="predicted"/>
<reference evidence="2" key="1">
    <citation type="journal article" date="2021" name="Proc. Natl. Acad. Sci. U.S.A.">
        <title>A Catalog of Tens of Thousands of Viruses from Human Metagenomes Reveals Hidden Associations with Chronic Diseases.</title>
        <authorList>
            <person name="Tisza M.J."/>
            <person name="Buck C.B."/>
        </authorList>
    </citation>
    <scope>NUCLEOTIDE SEQUENCE</scope>
    <source>
        <strain evidence="2">Ctb8j11</strain>
    </source>
</reference>
<protein>
    <submittedName>
        <fullName evidence="2">Portal protein</fullName>
    </submittedName>
</protein>
<evidence type="ECO:0000256" key="1">
    <source>
        <dbReference type="SAM" id="MobiDB-lite"/>
    </source>
</evidence>
<organism evidence="2">
    <name type="scientific">Siphoviridae sp. ctb8j11</name>
    <dbReference type="NCBI Taxonomy" id="2825564"/>
    <lineage>
        <taxon>Viruses</taxon>
        <taxon>Duplodnaviria</taxon>
        <taxon>Heunggongvirae</taxon>
        <taxon>Uroviricota</taxon>
        <taxon>Caudoviricetes</taxon>
    </lineage>
</organism>
<dbReference type="EMBL" id="BK015437">
    <property type="protein sequence ID" value="DAE06418.1"/>
    <property type="molecule type" value="Genomic_DNA"/>
</dbReference>
<sequence length="588" mass="67023">MRGKRQMAIPTAELNKVQYESFPEIFGRFRKLAAENQGLPMASIVSAFAGINSGRYGMANPYIQNRRVKRISSLPADYSKDQVAEMLTKPYESEQPLRQVAHILEYTAYPLFHIRKTYQNLLTYHSYIAPNLVSKEDIKKDDFWREYKLAEKLRQEFRTKETAHEIVGQVGVEGKVFYVPRYSVDKSHNKVDYAFLQQLPSDWTKITGFNNISKYTVAFNMMYFLQPGCVPEQFGDLFTPYLYDFAQAAEKPKNVGKSVVFAQKRIDMQKFQLIQQGGELAGTPDVYYQNGRWYYWVYLPPEKVFTFEADDVSRTAISPFAGLFLNMIQLAQMEQIQLELIQNPLVSLLHGEIPYLDEKTATDDDQYRLSNAGRLLFEALWYQMLQDNNTSGIGLYLAPVENMKLESLSEAPSAMDIVKQGYSDTMSQAGMGAIIPLGDDTRAATAQISLQIESKFMECVYRDYERMMNAIIKSLNLKYDFRFRMFGNLAEDEKMMERAMKGMEHGILPDTIIYNAILDRSVLDDICLSDAVYASGVLDKRIPLVTSYSAKQDTSNLPPQPKGRPKGDGTVTSDGSEGVIDQYGQTND</sequence>
<feature type="region of interest" description="Disordered" evidence="1">
    <location>
        <begin position="549"/>
        <end position="588"/>
    </location>
</feature>
<evidence type="ECO:0000313" key="2">
    <source>
        <dbReference type="EMBL" id="DAE06418.1"/>
    </source>
</evidence>